<accession>A0A1H9D8I6</accession>
<name>A0A1H9D8I6_9GAMM</name>
<dbReference type="GO" id="GO:0000502">
    <property type="term" value="C:proteasome complex"/>
    <property type="evidence" value="ECO:0007669"/>
    <property type="project" value="UniProtKB-KW"/>
</dbReference>
<sequence>MTYCVGIRTNEATIMISDSRTSAGVDNISSYSKMWRYGIPGERQFVICSAGNLATTQAVIAAIERDIKNTAETSLLTVADMHQAAEYIGKVSVAVQEKAGGGAVFEATFLLAGEILGSLSGLYMIYAQGNYIASSRQVPYLQIGEIKYGKPILDRVIQESTTIDRAIVCGLISMDATLKSNLTVGPPIELYILQHGSLTLGRYRSFGEDDEYMRDLRKLWNKAMESAVDAMPRLTLS</sequence>
<keyword evidence="2" id="KW-1185">Reference proteome</keyword>
<dbReference type="InterPro" id="IPR016545">
    <property type="entry name" value="UCP009120_prtse"/>
</dbReference>
<proteinExistence type="predicted"/>
<dbReference type="InterPro" id="IPR029055">
    <property type="entry name" value="Ntn_hydrolases_N"/>
</dbReference>
<dbReference type="RefSeq" id="WP_091353229.1">
    <property type="nucleotide sequence ID" value="NZ_AP025284.1"/>
</dbReference>
<protein>
    <submittedName>
        <fullName evidence="1">Putative proteasome-type protease</fullName>
    </submittedName>
</protein>
<dbReference type="PIRSF" id="PIRSF009120">
    <property type="entry name" value="UCP009120_prtse"/>
    <property type="match status" value="1"/>
</dbReference>
<dbReference type="Proteomes" id="UP000198749">
    <property type="component" value="Unassembled WGS sequence"/>
</dbReference>
<dbReference type="EMBL" id="FOGB01000001">
    <property type="protein sequence ID" value="SEQ09770.1"/>
    <property type="molecule type" value="Genomic_DNA"/>
</dbReference>
<gene>
    <name evidence="1" type="ORF">SAMN03080615_00405</name>
</gene>
<dbReference type="AlphaFoldDB" id="A0A1H9D8I6"/>
<reference evidence="2" key="1">
    <citation type="submission" date="2016-10" db="EMBL/GenBank/DDBJ databases">
        <authorList>
            <person name="Varghese N."/>
            <person name="Submissions S."/>
        </authorList>
    </citation>
    <scope>NUCLEOTIDE SEQUENCE [LARGE SCALE GENOMIC DNA]</scope>
    <source>
        <strain evidence="2">DSM 18887</strain>
    </source>
</reference>
<dbReference type="SUPFAM" id="SSF56235">
    <property type="entry name" value="N-terminal nucleophile aminohydrolases (Ntn hydrolases)"/>
    <property type="match status" value="1"/>
</dbReference>
<keyword evidence="1" id="KW-0645">Protease</keyword>
<organism evidence="1 2">
    <name type="scientific">Amphritea atlantica</name>
    <dbReference type="NCBI Taxonomy" id="355243"/>
    <lineage>
        <taxon>Bacteria</taxon>
        <taxon>Pseudomonadati</taxon>
        <taxon>Pseudomonadota</taxon>
        <taxon>Gammaproteobacteria</taxon>
        <taxon>Oceanospirillales</taxon>
        <taxon>Oceanospirillaceae</taxon>
        <taxon>Amphritea</taxon>
    </lineage>
</organism>
<keyword evidence="1" id="KW-0647">Proteasome</keyword>
<dbReference type="GO" id="GO:0008233">
    <property type="term" value="F:peptidase activity"/>
    <property type="evidence" value="ECO:0007669"/>
    <property type="project" value="UniProtKB-KW"/>
</dbReference>
<evidence type="ECO:0000313" key="2">
    <source>
        <dbReference type="Proteomes" id="UP000198749"/>
    </source>
</evidence>
<dbReference type="STRING" id="355243.SAMN03080615_00405"/>
<keyword evidence="1" id="KW-0378">Hydrolase</keyword>
<dbReference type="GO" id="GO:0006508">
    <property type="term" value="P:proteolysis"/>
    <property type="evidence" value="ECO:0007669"/>
    <property type="project" value="UniProtKB-KW"/>
</dbReference>
<dbReference type="Gene3D" id="3.60.20.10">
    <property type="entry name" value="Glutamine Phosphoribosylpyrophosphate, subunit 1, domain 1"/>
    <property type="match status" value="1"/>
</dbReference>
<dbReference type="OrthoDB" id="9786336at2"/>
<evidence type="ECO:0000313" key="1">
    <source>
        <dbReference type="EMBL" id="SEQ09770.1"/>
    </source>
</evidence>